<dbReference type="InterPro" id="IPR011990">
    <property type="entry name" value="TPR-like_helical_dom_sf"/>
</dbReference>
<organism evidence="3 4">
    <name type="scientific">Rhodopirellula baltica SWK14</name>
    <dbReference type="NCBI Taxonomy" id="993516"/>
    <lineage>
        <taxon>Bacteria</taxon>
        <taxon>Pseudomonadati</taxon>
        <taxon>Planctomycetota</taxon>
        <taxon>Planctomycetia</taxon>
        <taxon>Pirellulales</taxon>
        <taxon>Pirellulaceae</taxon>
        <taxon>Rhodopirellula</taxon>
    </lineage>
</organism>
<comment type="caution">
    <text evidence="3">The sequence shown here is derived from an EMBL/GenBank/DDBJ whole genome shotgun (WGS) entry which is preliminary data.</text>
</comment>
<feature type="region of interest" description="Disordered" evidence="2">
    <location>
        <begin position="189"/>
        <end position="209"/>
    </location>
</feature>
<dbReference type="PATRIC" id="fig|993516.3.peg.6949"/>
<evidence type="ECO:0000256" key="2">
    <source>
        <dbReference type="SAM" id="MobiDB-lite"/>
    </source>
</evidence>
<gene>
    <name evidence="3" type="ORF">RBSWK_06480</name>
</gene>
<dbReference type="SUPFAM" id="SSF48452">
    <property type="entry name" value="TPR-like"/>
    <property type="match status" value="1"/>
</dbReference>
<evidence type="ECO:0000256" key="1">
    <source>
        <dbReference type="PROSITE-ProRule" id="PRU00339"/>
    </source>
</evidence>
<reference evidence="3 4" key="1">
    <citation type="journal article" date="2013" name="Mar. Genomics">
        <title>Expression of sulfatases in Rhodopirellula baltica and the diversity of sulfatases in the genus Rhodopirellula.</title>
        <authorList>
            <person name="Wegner C.E."/>
            <person name="Richter-Heitmann T."/>
            <person name="Klindworth A."/>
            <person name="Klockow C."/>
            <person name="Richter M."/>
            <person name="Achstetter T."/>
            <person name="Glockner F.O."/>
            <person name="Harder J."/>
        </authorList>
    </citation>
    <scope>NUCLEOTIDE SEQUENCE [LARGE SCALE GENOMIC DNA]</scope>
    <source>
        <strain evidence="3 4">SWK14</strain>
    </source>
</reference>
<dbReference type="Proteomes" id="UP000010959">
    <property type="component" value="Unassembled WGS sequence"/>
</dbReference>
<evidence type="ECO:0000313" key="3">
    <source>
        <dbReference type="EMBL" id="ELP29624.1"/>
    </source>
</evidence>
<dbReference type="EMBL" id="AMWG01000186">
    <property type="protein sequence ID" value="ELP29624.1"/>
    <property type="molecule type" value="Genomic_DNA"/>
</dbReference>
<name>L7C610_RHOBT</name>
<dbReference type="PROSITE" id="PS50005">
    <property type="entry name" value="TPR"/>
    <property type="match status" value="1"/>
</dbReference>
<feature type="compositionally biased region" description="Basic and acidic residues" evidence="2">
    <location>
        <begin position="190"/>
        <end position="209"/>
    </location>
</feature>
<dbReference type="Pfam" id="PF00515">
    <property type="entry name" value="TPR_1"/>
    <property type="match status" value="1"/>
</dbReference>
<proteinExistence type="predicted"/>
<evidence type="ECO:0000313" key="4">
    <source>
        <dbReference type="Proteomes" id="UP000010959"/>
    </source>
</evidence>
<feature type="region of interest" description="Disordered" evidence="2">
    <location>
        <begin position="112"/>
        <end position="155"/>
    </location>
</feature>
<dbReference type="Gene3D" id="1.25.40.10">
    <property type="entry name" value="Tetratricopeptide repeat domain"/>
    <property type="match status" value="1"/>
</dbReference>
<dbReference type="PROSITE" id="PS50293">
    <property type="entry name" value="TPR_REGION"/>
    <property type="match status" value="1"/>
</dbReference>
<keyword evidence="1" id="KW-0802">TPR repeat</keyword>
<feature type="compositionally biased region" description="Basic and acidic residues" evidence="2">
    <location>
        <begin position="116"/>
        <end position="146"/>
    </location>
</feature>
<accession>L7C610</accession>
<feature type="repeat" description="TPR" evidence="1">
    <location>
        <begin position="68"/>
        <end position="101"/>
    </location>
</feature>
<dbReference type="AlphaFoldDB" id="L7C610"/>
<dbReference type="SMART" id="SM00028">
    <property type="entry name" value="TPR"/>
    <property type="match status" value="1"/>
</dbReference>
<dbReference type="InterPro" id="IPR019734">
    <property type="entry name" value="TPR_rpt"/>
</dbReference>
<dbReference type="RefSeq" id="WP_007340899.1">
    <property type="nucleotide sequence ID" value="NZ_AMWG01000186.1"/>
</dbReference>
<protein>
    <submittedName>
        <fullName evidence="3">Tetratricopeptide TPR_4</fullName>
    </submittedName>
</protein>
<sequence>MKTWLILGVIGWSSWWWTPDQLGQRQMKQEQYTDAANAFDDPMWQGAAWYRAGEFNSAAQSFSRASGPEAKFNLGNCWLMLGKYDQAIASYEDALKQRPDWTEAQQNLDLAKARKKATESKGGDAGDQRLGADEIVFDKDKKKQNEGQDTDITAEQAVNDASVQAVWLRQVQTKPADFLKSKFRYQMANRNKDAKDEPAENKNSEGEPQ</sequence>